<proteinExistence type="predicted"/>
<evidence type="ECO:0000313" key="3">
    <source>
        <dbReference type="EMBL" id="QNJ97975.1"/>
    </source>
</evidence>
<organism evidence="3 4">
    <name type="scientific">Constantimarinum furrinae</name>
    <dbReference type="NCBI Taxonomy" id="2562285"/>
    <lineage>
        <taxon>Bacteria</taxon>
        <taxon>Pseudomonadati</taxon>
        <taxon>Bacteroidota</taxon>
        <taxon>Flavobacteriia</taxon>
        <taxon>Flavobacteriales</taxon>
        <taxon>Flavobacteriaceae</taxon>
        <taxon>Altibacter/Constantimarinum group</taxon>
        <taxon>Constantimarinum</taxon>
    </lineage>
</organism>
<evidence type="ECO:0000256" key="1">
    <source>
        <dbReference type="SAM" id="MobiDB-lite"/>
    </source>
</evidence>
<sequence length="170" mass="19582">MTLEIIVFIASILTGILMYWSESKSNKIYRFFNHMMHAKDLQMKPENNKGFVHRQAFLMRLVWITFFLLLLAIVVSFVTPFNAFYIQYFASAIVGILIGTYIASLFLFAGESVKKENLEKALQKGKDFVEDLTDGDDDPVKEPLLKEDPHAKIPEQKSARDRLKDKGMIK</sequence>
<dbReference type="AlphaFoldDB" id="A0A7G8PUF9"/>
<feature type="compositionally biased region" description="Basic and acidic residues" evidence="1">
    <location>
        <begin position="138"/>
        <end position="170"/>
    </location>
</feature>
<reference evidence="3 4" key="1">
    <citation type="submission" date="2020-04" db="EMBL/GenBank/DDBJ databases">
        <title>Genome sequence of Altibacter aquimarinus strain ALE3EI.</title>
        <authorList>
            <person name="Oh H.-M."/>
            <person name="Jang D."/>
        </authorList>
    </citation>
    <scope>NUCLEOTIDE SEQUENCE [LARGE SCALE GENOMIC DNA]</scope>
    <source>
        <strain evidence="3 4">ALE3EI</strain>
    </source>
</reference>
<accession>A0A7G8PUF9</accession>
<feature type="region of interest" description="Disordered" evidence="1">
    <location>
        <begin position="129"/>
        <end position="170"/>
    </location>
</feature>
<feature type="transmembrane region" description="Helical" evidence="2">
    <location>
        <begin position="6"/>
        <end position="21"/>
    </location>
</feature>
<feature type="transmembrane region" description="Helical" evidence="2">
    <location>
        <begin position="85"/>
        <end position="110"/>
    </location>
</feature>
<keyword evidence="2" id="KW-0812">Transmembrane</keyword>
<keyword evidence="4" id="KW-1185">Reference proteome</keyword>
<feature type="transmembrane region" description="Helical" evidence="2">
    <location>
        <begin position="57"/>
        <end position="79"/>
    </location>
</feature>
<name>A0A7G8PUF9_9FLAO</name>
<dbReference type="Proteomes" id="UP000515514">
    <property type="component" value="Chromosome"/>
</dbReference>
<dbReference type="EMBL" id="CP052909">
    <property type="protein sequence ID" value="QNJ97975.1"/>
    <property type="molecule type" value="Genomic_DNA"/>
</dbReference>
<evidence type="ECO:0000313" key="4">
    <source>
        <dbReference type="Proteomes" id="UP000515514"/>
    </source>
</evidence>
<keyword evidence="2" id="KW-1133">Transmembrane helix</keyword>
<gene>
    <name evidence="3" type="ORF">ALE3EI_1414</name>
</gene>
<evidence type="ECO:0000256" key="2">
    <source>
        <dbReference type="SAM" id="Phobius"/>
    </source>
</evidence>
<dbReference type="KEGG" id="alti:ALE3EI_1414"/>
<protein>
    <submittedName>
        <fullName evidence="3">Uncharacterized protein</fullName>
    </submittedName>
</protein>
<keyword evidence="2" id="KW-0472">Membrane</keyword>
<dbReference type="RefSeq" id="WP_186987602.1">
    <property type="nucleotide sequence ID" value="NZ_CP052909.1"/>
</dbReference>